<name>A0A385SND0_9BACT</name>
<keyword evidence="3" id="KW-1185">Reference proteome</keyword>
<proteinExistence type="predicted"/>
<evidence type="ECO:0000313" key="2">
    <source>
        <dbReference type="EMBL" id="AYB32016.1"/>
    </source>
</evidence>
<feature type="chain" id="PRO_5017312641" description="DUF2282 domain-containing protein" evidence="1">
    <location>
        <begin position="24"/>
        <end position="84"/>
    </location>
</feature>
<dbReference type="KEGG" id="chk:D4L85_16220"/>
<dbReference type="EMBL" id="CP032382">
    <property type="protein sequence ID" value="AYB32016.1"/>
    <property type="molecule type" value="Genomic_DNA"/>
</dbReference>
<dbReference type="AlphaFoldDB" id="A0A385SND0"/>
<sequence length="84" mass="8818">MKTARIFLSIIALLLGFAGAVTSKTMTDITNHGVIQNTSNQFATIEANVCDNDLNGGAQCTLQNGSASNAYKVSAPSKPLFRPS</sequence>
<keyword evidence="1" id="KW-0732">Signal</keyword>
<dbReference type="Proteomes" id="UP000266183">
    <property type="component" value="Chromosome"/>
</dbReference>
<organism evidence="2 3">
    <name type="scientific">Chryseolinea soli</name>
    <dbReference type="NCBI Taxonomy" id="2321403"/>
    <lineage>
        <taxon>Bacteria</taxon>
        <taxon>Pseudomonadati</taxon>
        <taxon>Bacteroidota</taxon>
        <taxon>Cytophagia</taxon>
        <taxon>Cytophagales</taxon>
        <taxon>Fulvivirgaceae</taxon>
        <taxon>Chryseolinea</taxon>
    </lineage>
</organism>
<dbReference type="RefSeq" id="WP_119755277.1">
    <property type="nucleotide sequence ID" value="NZ_CP032382.1"/>
</dbReference>
<reference evidence="3" key="1">
    <citation type="submission" date="2018-09" db="EMBL/GenBank/DDBJ databases">
        <title>Chryseolinea sp. KIS68-18 isolated from soil.</title>
        <authorList>
            <person name="Weon H.-Y."/>
            <person name="Kwon S.-W."/>
            <person name="Lee S.A."/>
        </authorList>
    </citation>
    <scope>NUCLEOTIDE SEQUENCE [LARGE SCALE GENOMIC DNA]</scope>
    <source>
        <strain evidence="3">KIS68-18</strain>
    </source>
</reference>
<feature type="signal peptide" evidence="1">
    <location>
        <begin position="1"/>
        <end position="23"/>
    </location>
</feature>
<protein>
    <recommendedName>
        <fullName evidence="4">DUF2282 domain-containing protein</fullName>
    </recommendedName>
</protein>
<evidence type="ECO:0008006" key="4">
    <source>
        <dbReference type="Google" id="ProtNLM"/>
    </source>
</evidence>
<accession>A0A385SND0</accession>
<evidence type="ECO:0000256" key="1">
    <source>
        <dbReference type="SAM" id="SignalP"/>
    </source>
</evidence>
<gene>
    <name evidence="2" type="ORF">D4L85_16220</name>
</gene>
<evidence type="ECO:0000313" key="3">
    <source>
        <dbReference type="Proteomes" id="UP000266183"/>
    </source>
</evidence>